<evidence type="ECO:0000256" key="1">
    <source>
        <dbReference type="PROSITE-ProRule" id="PRU00023"/>
    </source>
</evidence>
<keyword evidence="5" id="KW-1185">Reference proteome</keyword>
<dbReference type="AlphaFoldDB" id="A0A8S3QIF1"/>
<feature type="region of interest" description="Disordered" evidence="2">
    <location>
        <begin position="386"/>
        <end position="418"/>
    </location>
</feature>
<protein>
    <submittedName>
        <fullName evidence="4">CLIP3_4</fullName>
    </submittedName>
</protein>
<dbReference type="GO" id="GO:0005938">
    <property type="term" value="C:cell cortex"/>
    <property type="evidence" value="ECO:0007669"/>
    <property type="project" value="TreeGrafter"/>
</dbReference>
<name>A0A8S3QIF1_MYTED</name>
<dbReference type="Gene3D" id="1.25.40.20">
    <property type="entry name" value="Ankyrin repeat-containing domain"/>
    <property type="match status" value="1"/>
</dbReference>
<comment type="caution">
    <text evidence="4">The sequence shown here is derived from an EMBL/GenBank/DDBJ whole genome shotgun (WGS) entry which is preliminary data.</text>
</comment>
<reference evidence="4" key="1">
    <citation type="submission" date="2021-03" db="EMBL/GenBank/DDBJ databases">
        <authorList>
            <person name="Bekaert M."/>
        </authorList>
    </citation>
    <scope>NUCLEOTIDE SEQUENCE</scope>
</reference>
<evidence type="ECO:0000313" key="5">
    <source>
        <dbReference type="Proteomes" id="UP000683360"/>
    </source>
</evidence>
<dbReference type="InterPro" id="IPR000938">
    <property type="entry name" value="CAP-Gly_domain"/>
</dbReference>
<accession>A0A8S3QIF1</accession>
<dbReference type="PROSITE" id="PS00845">
    <property type="entry name" value="CAP_GLY_1"/>
    <property type="match status" value="1"/>
</dbReference>
<dbReference type="Pfam" id="PF12796">
    <property type="entry name" value="Ank_2"/>
    <property type="match status" value="1"/>
</dbReference>
<dbReference type="InterPro" id="IPR002110">
    <property type="entry name" value="Ankyrin_rpt"/>
</dbReference>
<dbReference type="PANTHER" id="PTHR18916:SF88">
    <property type="entry name" value="CAP-GLY DOMAIN-CONTAINING PROTEIN"/>
    <property type="match status" value="1"/>
</dbReference>
<feature type="domain" description="CAP-Gly" evidence="3">
    <location>
        <begin position="342"/>
        <end position="384"/>
    </location>
</feature>
<dbReference type="GO" id="GO:0051010">
    <property type="term" value="F:microtubule plus-end binding"/>
    <property type="evidence" value="ECO:0007669"/>
    <property type="project" value="TreeGrafter"/>
</dbReference>
<dbReference type="PANTHER" id="PTHR18916">
    <property type="entry name" value="DYNACTIN 1-RELATED MICROTUBULE-BINDING"/>
    <property type="match status" value="1"/>
</dbReference>
<evidence type="ECO:0000256" key="2">
    <source>
        <dbReference type="SAM" id="MobiDB-lite"/>
    </source>
</evidence>
<evidence type="ECO:0000313" key="4">
    <source>
        <dbReference type="EMBL" id="CAG2194470.1"/>
    </source>
</evidence>
<dbReference type="GO" id="GO:0005634">
    <property type="term" value="C:nucleus"/>
    <property type="evidence" value="ECO:0007669"/>
    <property type="project" value="TreeGrafter"/>
</dbReference>
<dbReference type="SUPFAM" id="SSF74924">
    <property type="entry name" value="Cap-Gly domain"/>
    <property type="match status" value="1"/>
</dbReference>
<dbReference type="PROSITE" id="PS50297">
    <property type="entry name" value="ANK_REP_REGION"/>
    <property type="match status" value="1"/>
</dbReference>
<dbReference type="Proteomes" id="UP000683360">
    <property type="component" value="Unassembled WGS sequence"/>
</dbReference>
<dbReference type="GO" id="GO:0035371">
    <property type="term" value="C:microtubule plus-end"/>
    <property type="evidence" value="ECO:0007669"/>
    <property type="project" value="TreeGrafter"/>
</dbReference>
<dbReference type="PROSITE" id="PS50245">
    <property type="entry name" value="CAP_GLY_2"/>
    <property type="match status" value="1"/>
</dbReference>
<gene>
    <name evidence="4" type="ORF">MEDL_9496</name>
</gene>
<keyword evidence="1" id="KW-0040">ANK repeat</keyword>
<feature type="repeat" description="ANK" evidence="1">
    <location>
        <begin position="229"/>
        <end position="261"/>
    </location>
</feature>
<dbReference type="GO" id="GO:0031122">
    <property type="term" value="P:cytoplasmic microtubule organization"/>
    <property type="evidence" value="ECO:0007669"/>
    <property type="project" value="TreeGrafter"/>
</dbReference>
<dbReference type="Pfam" id="PF01302">
    <property type="entry name" value="CAP_GLY"/>
    <property type="match status" value="1"/>
</dbReference>
<dbReference type="PROSITE" id="PS50088">
    <property type="entry name" value="ANK_REPEAT"/>
    <property type="match status" value="1"/>
</dbReference>
<dbReference type="EMBL" id="CAJPWZ010000481">
    <property type="protein sequence ID" value="CAG2194470.1"/>
    <property type="molecule type" value="Genomic_DNA"/>
</dbReference>
<organism evidence="4 5">
    <name type="scientific">Mytilus edulis</name>
    <name type="common">Blue mussel</name>
    <dbReference type="NCBI Taxonomy" id="6550"/>
    <lineage>
        <taxon>Eukaryota</taxon>
        <taxon>Metazoa</taxon>
        <taxon>Spiralia</taxon>
        <taxon>Lophotrochozoa</taxon>
        <taxon>Mollusca</taxon>
        <taxon>Bivalvia</taxon>
        <taxon>Autobranchia</taxon>
        <taxon>Pteriomorphia</taxon>
        <taxon>Mytilida</taxon>
        <taxon>Mytiloidea</taxon>
        <taxon>Mytilidae</taxon>
        <taxon>Mytilinae</taxon>
        <taxon>Mytilus</taxon>
    </lineage>
</organism>
<dbReference type="OrthoDB" id="2130750at2759"/>
<dbReference type="InterPro" id="IPR036859">
    <property type="entry name" value="CAP-Gly_dom_sf"/>
</dbReference>
<dbReference type="InterPro" id="IPR036770">
    <property type="entry name" value="Ankyrin_rpt-contain_sf"/>
</dbReference>
<dbReference type="SMART" id="SM01052">
    <property type="entry name" value="CAP_GLY"/>
    <property type="match status" value="1"/>
</dbReference>
<dbReference type="PROSITE" id="PS51257">
    <property type="entry name" value="PROKAR_LIPOPROTEIN"/>
    <property type="match status" value="1"/>
</dbReference>
<sequence>MPHKRIKMKVKSGSVGCQTLNCSVQCGTVGCQTPIKYLLCTKCRMTLEEDDENHCRIEDNNNYHPDREKPMIHPCVDPPVCESCQRLELSFFDPGCPGCKEILENPNTTVPEIFAVLRQWTPQTQQNLELLVNEILKRGAHINDRDGLTDMTLLHYSSKSGAAGIGDSDIAARVSSMLISKGADVNIRCRWTNMTALHYAAYFDVVPVIKVLLKATKALDVDSICSEFDNGGVLHIAASNLAYEAIKVLLQNGANPSLKDDKGRTPIECIPDPSDLDSDPDMGKLVIKLKKVLQEASQPAPKLPPPNYDLVQSKVTLQSLGLDLGDKVVVGGLKTGTLRYCGPTEFANGIWAGIELDDPGGKNDGSIGGISYFQCPQNHGIFAPVSKIAKPGSTPAPRPSSASSPSKSSPSKTVPVDVSNVKARVDTGNKTVPVDVFNVKARVDTGNKTVPVDLSNVKARVDTGNKTVPVDVSNVKARVDTGNKTVPVDLSKVKARVDTSNKTVPVDDVSNVKAKVDTGNKTVPVDVSNVKARVDTGNKTVPVDVSNVKAKVDTGNKTVPVDVSNVKARVDTGNKTVPVDLSNVKARVDTGNKTVPVDVSNVKARVDTGNKTVPVDVSNVKARVDTGNKTVPVDVSNVKARVDTGNKTHNFEIIL</sequence>
<dbReference type="Gene3D" id="2.30.30.190">
    <property type="entry name" value="CAP Gly-rich-like domain"/>
    <property type="match status" value="1"/>
</dbReference>
<evidence type="ECO:0000259" key="3">
    <source>
        <dbReference type="PROSITE" id="PS50245"/>
    </source>
</evidence>
<dbReference type="SUPFAM" id="SSF48403">
    <property type="entry name" value="Ankyrin repeat"/>
    <property type="match status" value="1"/>
</dbReference>
<proteinExistence type="predicted"/>
<feature type="compositionally biased region" description="Low complexity" evidence="2">
    <location>
        <begin position="393"/>
        <end position="416"/>
    </location>
</feature>
<dbReference type="SMART" id="SM00248">
    <property type="entry name" value="ANK"/>
    <property type="match status" value="3"/>
</dbReference>